<protein>
    <submittedName>
        <fullName evidence="2">Uncharacterized protein</fullName>
    </submittedName>
</protein>
<proteinExistence type="predicted"/>
<reference evidence="2" key="1">
    <citation type="submission" date="2014-09" db="EMBL/GenBank/DDBJ databases">
        <authorList>
            <person name="Magalhaes I.L.F."/>
            <person name="Oliveira U."/>
            <person name="Santos F.R."/>
            <person name="Vidigal T.H.D.A."/>
            <person name="Brescovit A.D."/>
            <person name="Santos A.J."/>
        </authorList>
    </citation>
    <scope>NUCLEOTIDE SEQUENCE</scope>
    <source>
        <tissue evidence="2">Shoot tissue taken approximately 20 cm above the soil surface</tissue>
    </source>
</reference>
<evidence type="ECO:0000256" key="1">
    <source>
        <dbReference type="SAM" id="MobiDB-lite"/>
    </source>
</evidence>
<sequence>MEESAANRKRDGCPMGGQPAQHVAHQREIGPWKRMICFARLLKLTKERIGKK</sequence>
<feature type="region of interest" description="Disordered" evidence="1">
    <location>
        <begin position="1"/>
        <end position="26"/>
    </location>
</feature>
<organism evidence="2">
    <name type="scientific">Arundo donax</name>
    <name type="common">Giant reed</name>
    <name type="synonym">Donax arundinaceus</name>
    <dbReference type="NCBI Taxonomy" id="35708"/>
    <lineage>
        <taxon>Eukaryota</taxon>
        <taxon>Viridiplantae</taxon>
        <taxon>Streptophyta</taxon>
        <taxon>Embryophyta</taxon>
        <taxon>Tracheophyta</taxon>
        <taxon>Spermatophyta</taxon>
        <taxon>Magnoliopsida</taxon>
        <taxon>Liliopsida</taxon>
        <taxon>Poales</taxon>
        <taxon>Poaceae</taxon>
        <taxon>PACMAD clade</taxon>
        <taxon>Arundinoideae</taxon>
        <taxon>Arundineae</taxon>
        <taxon>Arundo</taxon>
    </lineage>
</organism>
<dbReference type="EMBL" id="GBRH01185442">
    <property type="protein sequence ID" value="JAE12454.1"/>
    <property type="molecule type" value="Transcribed_RNA"/>
</dbReference>
<reference evidence="2" key="2">
    <citation type="journal article" date="2015" name="Data Brief">
        <title>Shoot transcriptome of the giant reed, Arundo donax.</title>
        <authorList>
            <person name="Barrero R.A."/>
            <person name="Guerrero F.D."/>
            <person name="Moolhuijzen P."/>
            <person name="Goolsby J.A."/>
            <person name="Tidwell J."/>
            <person name="Bellgard S.E."/>
            <person name="Bellgard M.I."/>
        </authorList>
    </citation>
    <scope>NUCLEOTIDE SEQUENCE</scope>
    <source>
        <tissue evidence="2">Shoot tissue taken approximately 20 cm above the soil surface</tissue>
    </source>
</reference>
<dbReference type="AlphaFoldDB" id="A0A0A9FMH2"/>
<name>A0A0A9FMH2_ARUDO</name>
<evidence type="ECO:0000313" key="2">
    <source>
        <dbReference type="EMBL" id="JAE12454.1"/>
    </source>
</evidence>
<feature type="compositionally biased region" description="Basic and acidic residues" evidence="1">
    <location>
        <begin position="1"/>
        <end position="12"/>
    </location>
</feature>
<accession>A0A0A9FMH2</accession>